<dbReference type="OrthoDB" id="2386090at2759"/>
<dbReference type="EMBL" id="JAPMSZ010000007">
    <property type="protein sequence ID" value="KAJ5096040.1"/>
    <property type="molecule type" value="Genomic_DNA"/>
</dbReference>
<keyword evidence="2" id="KW-1133">Transmembrane helix</keyword>
<feature type="transmembrane region" description="Helical" evidence="2">
    <location>
        <begin position="97"/>
        <end position="121"/>
    </location>
</feature>
<reference evidence="3" key="1">
    <citation type="submission" date="2022-11" db="EMBL/GenBank/DDBJ databases">
        <authorList>
            <person name="Petersen C."/>
        </authorList>
    </citation>
    <scope>NUCLEOTIDE SEQUENCE</scope>
    <source>
        <strain evidence="3">IBT 34128</strain>
    </source>
</reference>
<feature type="transmembrane region" description="Helical" evidence="2">
    <location>
        <begin position="127"/>
        <end position="151"/>
    </location>
</feature>
<evidence type="ECO:0000313" key="3">
    <source>
        <dbReference type="EMBL" id="KAJ5096040.1"/>
    </source>
</evidence>
<sequence>MRPQILLHPQLRTALPQCAQRGLRNQIWARFKSQVPMPSKKHDFVGSLPKGTVTRVPETPSETSRPDPPQPESPPKTVMRKGPPERILVYYGGTGRAIYLGMLRVSTFILFGTACLIIAPACYSADYPWYTLPAIVAGGALPMVFVAYTAAPYVNFVHLALPAFARKTRETAIYYAKDLPPTAVLYITTTRFNTIPRQTAVRMGDILPGRQKYRPISFSNLNPAPRPWYRGKAPAHFFTSSHSRPGRQSTAFYPELWQHIYPQIQRNGLRRSY</sequence>
<dbReference type="GeneID" id="81395146"/>
<name>A0A9W9F9K4_9EURO</name>
<keyword evidence="2" id="KW-0812">Transmembrane</keyword>
<evidence type="ECO:0000313" key="4">
    <source>
        <dbReference type="Proteomes" id="UP001141434"/>
    </source>
</evidence>
<dbReference type="Proteomes" id="UP001141434">
    <property type="component" value="Unassembled WGS sequence"/>
</dbReference>
<keyword evidence="2" id="KW-0472">Membrane</keyword>
<dbReference type="RefSeq" id="XP_056511591.1">
    <property type="nucleotide sequence ID" value="XM_056655978.1"/>
</dbReference>
<accession>A0A9W9F9K4</accession>
<comment type="caution">
    <text evidence="3">The sequence shown here is derived from an EMBL/GenBank/DDBJ whole genome shotgun (WGS) entry which is preliminary data.</text>
</comment>
<evidence type="ECO:0000256" key="1">
    <source>
        <dbReference type="SAM" id="MobiDB-lite"/>
    </source>
</evidence>
<feature type="region of interest" description="Disordered" evidence="1">
    <location>
        <begin position="38"/>
        <end position="81"/>
    </location>
</feature>
<proteinExistence type="predicted"/>
<reference evidence="3" key="2">
    <citation type="journal article" date="2023" name="IMA Fungus">
        <title>Comparative genomic study of the Penicillium genus elucidates a diverse pangenome and 15 lateral gene transfer events.</title>
        <authorList>
            <person name="Petersen C."/>
            <person name="Sorensen T."/>
            <person name="Nielsen M.R."/>
            <person name="Sondergaard T.E."/>
            <person name="Sorensen J.L."/>
            <person name="Fitzpatrick D.A."/>
            <person name="Frisvad J.C."/>
            <person name="Nielsen K.L."/>
        </authorList>
    </citation>
    <scope>NUCLEOTIDE SEQUENCE</scope>
    <source>
        <strain evidence="3">IBT 34128</strain>
    </source>
</reference>
<protein>
    <submittedName>
        <fullName evidence="3">Uncharacterized protein</fullName>
    </submittedName>
</protein>
<keyword evidence="4" id="KW-1185">Reference proteome</keyword>
<dbReference type="AlphaFoldDB" id="A0A9W9F9K4"/>
<evidence type="ECO:0000256" key="2">
    <source>
        <dbReference type="SAM" id="Phobius"/>
    </source>
</evidence>
<gene>
    <name evidence="3" type="ORF">NUU61_005396</name>
</gene>
<organism evidence="3 4">
    <name type="scientific">Penicillium alfredii</name>
    <dbReference type="NCBI Taxonomy" id="1506179"/>
    <lineage>
        <taxon>Eukaryota</taxon>
        <taxon>Fungi</taxon>
        <taxon>Dikarya</taxon>
        <taxon>Ascomycota</taxon>
        <taxon>Pezizomycotina</taxon>
        <taxon>Eurotiomycetes</taxon>
        <taxon>Eurotiomycetidae</taxon>
        <taxon>Eurotiales</taxon>
        <taxon>Aspergillaceae</taxon>
        <taxon>Penicillium</taxon>
    </lineage>
</organism>